<dbReference type="GO" id="GO:0004435">
    <property type="term" value="F:phosphatidylinositol-4,5-bisphosphate phospholipase C activity"/>
    <property type="evidence" value="ECO:0007669"/>
    <property type="project" value="UniProtKB-EC"/>
</dbReference>
<dbReference type="EC" id="3.1.4.11" evidence="1"/>
<dbReference type="CDD" id="cd00275">
    <property type="entry name" value="C2_PLC_like"/>
    <property type="match status" value="1"/>
</dbReference>
<dbReference type="GO" id="GO:0051209">
    <property type="term" value="P:release of sequestered calcium ion into cytosol"/>
    <property type="evidence" value="ECO:0007669"/>
    <property type="project" value="TreeGrafter"/>
</dbReference>
<evidence type="ECO:0000256" key="2">
    <source>
        <dbReference type="SAM" id="MobiDB-lite"/>
    </source>
</evidence>
<gene>
    <name evidence="4" type="ORF">AMATHDRAFT_148284</name>
</gene>
<dbReference type="PANTHER" id="PTHR10336">
    <property type="entry name" value="PHOSPHOINOSITIDE-SPECIFIC PHOSPHOLIPASE C FAMILY PROTEIN"/>
    <property type="match status" value="1"/>
</dbReference>
<dbReference type="Gene3D" id="3.20.20.190">
    <property type="entry name" value="Phosphatidylinositol (PI) phosphodiesterase"/>
    <property type="match status" value="1"/>
</dbReference>
<comment type="catalytic activity">
    <reaction evidence="1">
        <text>a 1,2-diacyl-sn-glycero-3-phospho-(1D-myo-inositol-4,5-bisphosphate) + H2O = 1D-myo-inositol 1,4,5-trisphosphate + a 1,2-diacyl-sn-glycerol + H(+)</text>
        <dbReference type="Rhea" id="RHEA:33179"/>
        <dbReference type="ChEBI" id="CHEBI:15377"/>
        <dbReference type="ChEBI" id="CHEBI:15378"/>
        <dbReference type="ChEBI" id="CHEBI:17815"/>
        <dbReference type="ChEBI" id="CHEBI:58456"/>
        <dbReference type="ChEBI" id="CHEBI:203600"/>
        <dbReference type="EC" id="3.1.4.11"/>
    </reaction>
</comment>
<dbReference type="PROSITE" id="PS50008">
    <property type="entry name" value="PIPLC_Y_DOMAIN"/>
    <property type="match status" value="1"/>
</dbReference>
<sequence>MSTDILDTATLDRLEVYRIETDINAHPPAVSARLSPEILNSISHLGHTPDSLLRDPVIVAQEVDDSFPLTHYIVSSSHNTYLLSRQVFGRSSAESYIHVISRNCRCVEIDVWSSKNGPVVNHGYTFSKGVPFKDVCAAIGKVVHDGDWPLLVSLECHVNPEGQTELVQIMRDAWGDRLVHRALDGVDDDKVSPRDLRGRIVLMVEYYPNLAEAVESLILGDDASSSSSSSSSSSYSSGSEGGVGNLWPGRKKQHRHSKISDTLAEYGYYARSMKPTKGWLHQRITEPKHITINISESGCNKLLSIATSVPLLIDHAQQYLRRIYPRGTRIQSTNLDPLRFWRSGAHITSLNWQSFDRGTQINESMFIGTKGWVLKPPYLVGGREKHTQKVKLEVEIAGVSSLSPPNGRKGKSFSTYLKSELSHASGEVKWHTKSAKAMDNPGVGSDVMWNEQVSWDFNIDQFTFLRFIIMEDEFGQDDEIVVFCARVEHLQQGWKLVRMLDMKGKNSGATLLVKFCITQIS</sequence>
<reference evidence="4 5" key="1">
    <citation type="submission" date="2014-02" db="EMBL/GenBank/DDBJ databases">
        <title>Transposable element dynamics among asymbiotic and ectomycorrhizal Amanita fungi.</title>
        <authorList>
            <consortium name="DOE Joint Genome Institute"/>
            <person name="Hess J."/>
            <person name="Skrede I."/>
            <person name="Wolfe B."/>
            <person name="LaButti K."/>
            <person name="Ohm R.A."/>
            <person name="Grigoriev I.V."/>
            <person name="Pringle A."/>
        </authorList>
    </citation>
    <scope>NUCLEOTIDE SEQUENCE [LARGE SCALE GENOMIC DNA]</scope>
    <source>
        <strain evidence="4 5">SKay4041</strain>
    </source>
</reference>
<evidence type="ECO:0000256" key="1">
    <source>
        <dbReference type="RuleBase" id="RU361133"/>
    </source>
</evidence>
<dbReference type="Pfam" id="PF00387">
    <property type="entry name" value="PI-PLC-Y"/>
    <property type="match status" value="1"/>
</dbReference>
<dbReference type="SMART" id="SM00149">
    <property type="entry name" value="PLCYc"/>
    <property type="match status" value="1"/>
</dbReference>
<dbReference type="SMART" id="SM00148">
    <property type="entry name" value="PLCXc"/>
    <property type="match status" value="1"/>
</dbReference>
<dbReference type="PRINTS" id="PR00390">
    <property type="entry name" value="PHPHLIPASEC"/>
</dbReference>
<dbReference type="Proteomes" id="UP000242287">
    <property type="component" value="Unassembled WGS sequence"/>
</dbReference>
<feature type="compositionally biased region" description="Low complexity" evidence="2">
    <location>
        <begin position="227"/>
        <end position="238"/>
    </location>
</feature>
<dbReference type="EMBL" id="KZ302037">
    <property type="protein sequence ID" value="PFH49185.1"/>
    <property type="molecule type" value="Genomic_DNA"/>
</dbReference>
<dbReference type="InterPro" id="IPR001711">
    <property type="entry name" value="PLipase_C_Pinositol-sp_Y"/>
</dbReference>
<dbReference type="InterPro" id="IPR001192">
    <property type="entry name" value="PI-PLC_fam"/>
</dbReference>
<feature type="region of interest" description="Disordered" evidence="2">
    <location>
        <begin position="227"/>
        <end position="258"/>
    </location>
</feature>
<feature type="domain" description="PI-PLC Y-box" evidence="3">
    <location>
        <begin position="293"/>
        <end position="379"/>
    </location>
</feature>
<evidence type="ECO:0000313" key="5">
    <source>
        <dbReference type="Proteomes" id="UP000242287"/>
    </source>
</evidence>
<dbReference type="Gene3D" id="2.60.40.150">
    <property type="entry name" value="C2 domain"/>
    <property type="match status" value="1"/>
</dbReference>
<dbReference type="OrthoDB" id="269822at2759"/>
<dbReference type="SUPFAM" id="SSF51695">
    <property type="entry name" value="PLC-like phosphodiesterases"/>
    <property type="match status" value="1"/>
</dbReference>
<organism evidence="4 5">
    <name type="scientific">Amanita thiersii Skay4041</name>
    <dbReference type="NCBI Taxonomy" id="703135"/>
    <lineage>
        <taxon>Eukaryota</taxon>
        <taxon>Fungi</taxon>
        <taxon>Dikarya</taxon>
        <taxon>Basidiomycota</taxon>
        <taxon>Agaricomycotina</taxon>
        <taxon>Agaricomycetes</taxon>
        <taxon>Agaricomycetidae</taxon>
        <taxon>Agaricales</taxon>
        <taxon>Pluteineae</taxon>
        <taxon>Amanitaceae</taxon>
        <taxon>Amanita</taxon>
    </lineage>
</organism>
<keyword evidence="1" id="KW-0442">Lipid degradation</keyword>
<name>A0A2A9NDT6_9AGAR</name>
<keyword evidence="5" id="KW-1185">Reference proteome</keyword>
<dbReference type="PANTHER" id="PTHR10336:SF169">
    <property type="entry name" value="PHOSPHOINOSITIDE PHOSPHOLIPASE C"/>
    <property type="match status" value="1"/>
</dbReference>
<keyword evidence="1" id="KW-0378">Hydrolase</keyword>
<dbReference type="AlphaFoldDB" id="A0A2A9NDT6"/>
<dbReference type="GO" id="GO:0048015">
    <property type="term" value="P:phosphatidylinositol-mediated signaling"/>
    <property type="evidence" value="ECO:0007669"/>
    <property type="project" value="TreeGrafter"/>
</dbReference>
<dbReference type="GO" id="GO:0016042">
    <property type="term" value="P:lipid catabolic process"/>
    <property type="evidence" value="ECO:0007669"/>
    <property type="project" value="UniProtKB-KW"/>
</dbReference>
<proteinExistence type="predicted"/>
<keyword evidence="1" id="KW-0443">Lipid metabolism</keyword>
<dbReference type="InterPro" id="IPR017946">
    <property type="entry name" value="PLC-like_Pdiesterase_TIM-brl"/>
</dbReference>
<dbReference type="PROSITE" id="PS50007">
    <property type="entry name" value="PIPLC_X_DOMAIN"/>
    <property type="match status" value="1"/>
</dbReference>
<protein>
    <recommendedName>
        <fullName evidence="1">Phosphoinositide phospholipase C</fullName>
        <ecNumber evidence="1">3.1.4.11</ecNumber>
    </recommendedName>
</protein>
<dbReference type="InterPro" id="IPR035892">
    <property type="entry name" value="C2_domain_sf"/>
</dbReference>
<dbReference type="STRING" id="703135.A0A2A9NDT6"/>
<dbReference type="SUPFAM" id="SSF49562">
    <property type="entry name" value="C2 domain (Calcium/lipid-binding domain, CaLB)"/>
    <property type="match status" value="1"/>
</dbReference>
<dbReference type="Pfam" id="PF00388">
    <property type="entry name" value="PI-PLC-X"/>
    <property type="match status" value="1"/>
</dbReference>
<dbReference type="InterPro" id="IPR000909">
    <property type="entry name" value="PLipase_C_PInositol-sp_X_dom"/>
</dbReference>
<evidence type="ECO:0000259" key="3">
    <source>
        <dbReference type="PROSITE" id="PS50008"/>
    </source>
</evidence>
<accession>A0A2A9NDT6</accession>
<evidence type="ECO:0000313" key="4">
    <source>
        <dbReference type="EMBL" id="PFH49185.1"/>
    </source>
</evidence>